<evidence type="ECO:0000256" key="1">
    <source>
        <dbReference type="SAM" id="MobiDB-lite"/>
    </source>
</evidence>
<evidence type="ECO:0000313" key="2">
    <source>
        <dbReference type="EMBL" id="BBG93761.1"/>
    </source>
</evidence>
<dbReference type="AlphaFoldDB" id="A0A4Y1QPL2"/>
<organism evidence="2">
    <name type="scientific">Prunus dulcis</name>
    <name type="common">Almond</name>
    <name type="synonym">Amygdalus dulcis</name>
    <dbReference type="NCBI Taxonomy" id="3755"/>
    <lineage>
        <taxon>Eukaryota</taxon>
        <taxon>Viridiplantae</taxon>
        <taxon>Streptophyta</taxon>
        <taxon>Embryophyta</taxon>
        <taxon>Tracheophyta</taxon>
        <taxon>Spermatophyta</taxon>
        <taxon>Magnoliopsida</taxon>
        <taxon>eudicotyledons</taxon>
        <taxon>Gunneridae</taxon>
        <taxon>Pentapetalae</taxon>
        <taxon>rosids</taxon>
        <taxon>fabids</taxon>
        <taxon>Rosales</taxon>
        <taxon>Rosaceae</taxon>
        <taxon>Amygdaloideae</taxon>
        <taxon>Amygdaleae</taxon>
        <taxon>Prunus</taxon>
    </lineage>
</organism>
<feature type="compositionally biased region" description="Acidic residues" evidence="1">
    <location>
        <begin position="76"/>
        <end position="92"/>
    </location>
</feature>
<dbReference type="EMBL" id="AP019297">
    <property type="protein sequence ID" value="BBG93761.1"/>
    <property type="molecule type" value="Genomic_DNA"/>
</dbReference>
<name>A0A4Y1QPL2_PRUDU</name>
<gene>
    <name evidence="2" type="ORF">Prudu_001869</name>
</gene>
<reference evidence="2" key="1">
    <citation type="journal article" date="2019" name="Science">
        <title>Mutation of a bHLH transcription factor allowed almond domestication.</title>
        <authorList>
            <person name="Sanchez-Perez R."/>
            <person name="Pavan S."/>
            <person name="Mazzeo R."/>
            <person name="Moldovan C."/>
            <person name="Aiese Cigliano R."/>
            <person name="Del Cueto J."/>
            <person name="Ricciardi F."/>
            <person name="Lotti C."/>
            <person name="Ricciardi L."/>
            <person name="Dicenta F."/>
            <person name="Lopez-Marques R.L."/>
            <person name="Lindberg Moller B."/>
        </authorList>
    </citation>
    <scope>NUCLEOTIDE SEQUENCE</scope>
</reference>
<feature type="compositionally biased region" description="Acidic residues" evidence="1">
    <location>
        <begin position="100"/>
        <end position="162"/>
    </location>
</feature>
<proteinExistence type="predicted"/>
<feature type="region of interest" description="Disordered" evidence="1">
    <location>
        <begin position="76"/>
        <end position="164"/>
    </location>
</feature>
<accession>A0A4Y1QPL2</accession>
<sequence length="183" mass="20644">MFQTGRFFSHNRNAKPQALHNTVMDHISSLECLKLDSESEVLDKDSGKNDLFLSAMVPLNYDTPIIGSKVAESEAAELEADASDTDDWDSEELIIGSNADEFEADESEDDEFEADDDEFEANESEDDEFEAKDEFEADDEFEDDEFEADESETDDSETDDSDFEKLIETHVVAFVAKAMDVQF</sequence>
<protein>
    <submittedName>
        <fullName evidence="2">RING/U-box superfamily protein</fullName>
    </submittedName>
</protein>